<protein>
    <submittedName>
        <fullName evidence="3">Glycosyltransferase family 1 protein</fullName>
    </submittedName>
</protein>
<proteinExistence type="predicted"/>
<dbReference type="InterPro" id="IPR001296">
    <property type="entry name" value="Glyco_trans_1"/>
</dbReference>
<feature type="domain" description="Glycosyl transferase family 1" evidence="1">
    <location>
        <begin position="194"/>
        <end position="352"/>
    </location>
</feature>
<evidence type="ECO:0000259" key="2">
    <source>
        <dbReference type="Pfam" id="PF13579"/>
    </source>
</evidence>
<keyword evidence="4" id="KW-1185">Reference proteome</keyword>
<reference evidence="3 4" key="1">
    <citation type="submission" date="2016-11" db="EMBL/GenBank/DDBJ databases">
        <title>Draft Genome Sequences of Nine Cyanobacterial Strains from Diverse Habitats.</title>
        <authorList>
            <person name="Zhu T."/>
            <person name="Hou S."/>
            <person name="Lu X."/>
            <person name="Hess W.R."/>
        </authorList>
    </citation>
    <scope>NUCLEOTIDE SEQUENCE [LARGE SCALE GENOMIC DNA]</scope>
    <source>
        <strain evidence="3 4">5.2 s.c.1</strain>
    </source>
</reference>
<sequence length="382" mass="42886">MPKLLIVTTIPATVRAFLLPYIAHFRAQGWQVDAMAAAITDCSECTTACDRVWDVTWSRNPLDPRNFIDAPQQIQQVLAQQNYDLVHVHTPVAAFVTRYAINRWQNQRKPKVIYTAHGFHFYHGGSPVKNTIFLTLEKLAGRWTDYLVVINREDEQAAKQHQIVSAAKIRYMPGIGVDTNYYNPQTVARTDVAQLREELGLTSENVLFLSIAEFIPRKRHRDLLQAFALLKPHTHLALAGTGVLQPQLQSLAAQLGIAQRVHFLGLRRDIPVLIRASVATLLVSAQEGLPRSVMESLSLEVPVIGTQIRGIQDLLPSELLVPLGDIAGIARVMNWVLEHPQAAQNLGKKGRDRMADYDLRQIMAMHEKLYTEALLCTMSKSI</sequence>
<dbReference type="OrthoDB" id="516698at2"/>
<dbReference type="Pfam" id="PF00534">
    <property type="entry name" value="Glycos_transf_1"/>
    <property type="match status" value="1"/>
</dbReference>
<dbReference type="InterPro" id="IPR028098">
    <property type="entry name" value="Glyco_trans_4-like_N"/>
</dbReference>
<dbReference type="SUPFAM" id="SSF53756">
    <property type="entry name" value="UDP-Glycosyltransferase/glycogen phosphorylase"/>
    <property type="match status" value="1"/>
</dbReference>
<comment type="caution">
    <text evidence="3">The sequence shown here is derived from an EMBL/GenBank/DDBJ whole genome shotgun (WGS) entry which is preliminary data.</text>
</comment>
<dbReference type="GO" id="GO:0016757">
    <property type="term" value="F:glycosyltransferase activity"/>
    <property type="evidence" value="ECO:0007669"/>
    <property type="project" value="InterPro"/>
</dbReference>
<evidence type="ECO:0000313" key="4">
    <source>
        <dbReference type="Proteomes" id="UP000185984"/>
    </source>
</evidence>
<evidence type="ECO:0000259" key="1">
    <source>
        <dbReference type="Pfam" id="PF00534"/>
    </source>
</evidence>
<dbReference type="EMBL" id="MRCC01000011">
    <property type="protein sequence ID" value="OKH25077.1"/>
    <property type="molecule type" value="Genomic_DNA"/>
</dbReference>
<feature type="domain" description="Glycosyltransferase subfamily 4-like N-terminal" evidence="2">
    <location>
        <begin position="19"/>
        <end position="173"/>
    </location>
</feature>
<organism evidence="3 4">
    <name type="scientific">Chroogloeocystis siderophila 5.2 s.c.1</name>
    <dbReference type="NCBI Taxonomy" id="247279"/>
    <lineage>
        <taxon>Bacteria</taxon>
        <taxon>Bacillati</taxon>
        <taxon>Cyanobacteriota</taxon>
        <taxon>Cyanophyceae</taxon>
        <taxon>Oscillatoriophycideae</taxon>
        <taxon>Chroococcales</taxon>
        <taxon>Chroococcaceae</taxon>
        <taxon>Chroogloeocystis</taxon>
    </lineage>
</organism>
<dbReference type="RefSeq" id="WP_073550269.1">
    <property type="nucleotide sequence ID" value="NZ_CAWMVK010000003.1"/>
</dbReference>
<name>A0A1U7HND1_9CHRO</name>
<dbReference type="STRING" id="247279.NIES1031_14625"/>
<dbReference type="Proteomes" id="UP000185984">
    <property type="component" value="Unassembled WGS sequence"/>
</dbReference>
<gene>
    <name evidence="3" type="ORF">NIES1031_14625</name>
</gene>
<keyword evidence="3" id="KW-0808">Transferase</keyword>
<dbReference type="Pfam" id="PF13579">
    <property type="entry name" value="Glyco_trans_4_4"/>
    <property type="match status" value="1"/>
</dbReference>
<dbReference type="Gene3D" id="3.40.50.2000">
    <property type="entry name" value="Glycogen Phosphorylase B"/>
    <property type="match status" value="2"/>
</dbReference>
<dbReference type="AlphaFoldDB" id="A0A1U7HND1"/>
<dbReference type="PANTHER" id="PTHR12526">
    <property type="entry name" value="GLYCOSYLTRANSFERASE"/>
    <property type="match status" value="1"/>
</dbReference>
<accession>A0A1U7HND1</accession>
<evidence type="ECO:0000313" key="3">
    <source>
        <dbReference type="EMBL" id="OKH25077.1"/>
    </source>
</evidence>